<dbReference type="CDD" id="cd07153">
    <property type="entry name" value="Fur_like"/>
    <property type="match status" value="1"/>
</dbReference>
<evidence type="ECO:0000256" key="6">
    <source>
        <dbReference type="ARBA" id="ARBA00022491"/>
    </source>
</evidence>
<dbReference type="GO" id="GO:0003700">
    <property type="term" value="F:DNA-binding transcription factor activity"/>
    <property type="evidence" value="ECO:0007669"/>
    <property type="project" value="InterPro"/>
</dbReference>
<dbReference type="OrthoDB" id="8659436at2"/>
<dbReference type="InterPro" id="IPR036388">
    <property type="entry name" value="WH-like_DNA-bd_sf"/>
</dbReference>
<comment type="subcellular location">
    <subcellularLocation>
        <location evidence="1">Cytoplasm</location>
    </subcellularLocation>
</comment>
<keyword evidence="15" id="KW-1185">Reference proteome</keyword>
<reference evidence="14 15" key="1">
    <citation type="submission" date="2005-11" db="EMBL/GenBank/DDBJ databases">
        <title>The complete genome sequence of Lawsonia intracellularis: the causative agent of proliferative enteropathy.</title>
        <authorList>
            <person name="Kaur K."/>
            <person name="Zhang Q."/>
            <person name="Beckler D."/>
            <person name="Munir S."/>
            <person name="Li L."/>
            <person name="Kinsley K."/>
            <person name="Herron L."/>
            <person name="Peterson A."/>
            <person name="May B."/>
            <person name="Singh S."/>
            <person name="Gebhart C."/>
            <person name="Kapur V."/>
        </authorList>
    </citation>
    <scope>NUCLEOTIDE SEQUENCE [LARGE SCALE GENOMIC DNA]</scope>
    <source>
        <strain evidence="14 15">PHE/MN1-00</strain>
    </source>
</reference>
<dbReference type="InterPro" id="IPR002481">
    <property type="entry name" value="FUR"/>
</dbReference>
<evidence type="ECO:0000256" key="4">
    <source>
        <dbReference type="ARBA" id="ARBA00020910"/>
    </source>
</evidence>
<evidence type="ECO:0000256" key="11">
    <source>
        <dbReference type="ARBA" id="ARBA00023163"/>
    </source>
</evidence>
<gene>
    <name evidence="14" type="primary">fur</name>
    <name evidence="14" type="ordered locus">LI0035</name>
</gene>
<evidence type="ECO:0000313" key="15">
    <source>
        <dbReference type="Proteomes" id="UP000002430"/>
    </source>
</evidence>
<evidence type="ECO:0000256" key="2">
    <source>
        <dbReference type="ARBA" id="ARBA00007957"/>
    </source>
</evidence>
<evidence type="ECO:0000256" key="5">
    <source>
        <dbReference type="ARBA" id="ARBA00022490"/>
    </source>
</evidence>
<feature type="binding site" evidence="13">
    <location>
        <position position="98"/>
    </location>
    <ligand>
        <name>Fe cation</name>
        <dbReference type="ChEBI" id="CHEBI:24875"/>
    </ligand>
</feature>
<protein>
    <recommendedName>
        <fullName evidence="4">Ferric uptake regulation protein</fullName>
    </recommendedName>
</protein>
<sequence length="150" mass="17469">MSKKLPGIESILRSFSEHLLNKGLRNTHQRQQIIRTFLSTTGHLTTEEIYHIIKKEDPSLGQATVYRTMKLLCEANLAREVRFSDGIARYEHFNEHHDHLICDTCGINFEFIDPTIEKLQQKYAKQYGFILKSHQLYLYGICPTCQNVSL</sequence>
<evidence type="ECO:0000313" key="14">
    <source>
        <dbReference type="EMBL" id="CAJ54091.1"/>
    </source>
</evidence>
<keyword evidence="7 12" id="KW-0479">Metal-binding</keyword>
<dbReference type="GO" id="GO:0008270">
    <property type="term" value="F:zinc ion binding"/>
    <property type="evidence" value="ECO:0007669"/>
    <property type="project" value="TreeGrafter"/>
</dbReference>
<organism evidence="14 15">
    <name type="scientific">Lawsonia intracellularis (strain PHE/MN1-00)</name>
    <dbReference type="NCBI Taxonomy" id="363253"/>
    <lineage>
        <taxon>Bacteria</taxon>
        <taxon>Pseudomonadati</taxon>
        <taxon>Thermodesulfobacteriota</taxon>
        <taxon>Desulfovibrionia</taxon>
        <taxon>Desulfovibrionales</taxon>
        <taxon>Desulfovibrionaceae</taxon>
        <taxon>Lawsonia</taxon>
    </lineage>
</organism>
<feature type="binding site" evidence="12">
    <location>
        <position position="102"/>
    </location>
    <ligand>
        <name>Zn(2+)</name>
        <dbReference type="ChEBI" id="CHEBI:29105"/>
    </ligand>
</feature>
<evidence type="ECO:0000256" key="1">
    <source>
        <dbReference type="ARBA" id="ARBA00004496"/>
    </source>
</evidence>
<feature type="binding site" evidence="12">
    <location>
        <position position="142"/>
    </location>
    <ligand>
        <name>Zn(2+)</name>
        <dbReference type="ChEBI" id="CHEBI:29105"/>
    </ligand>
</feature>
<dbReference type="PANTHER" id="PTHR33202">
    <property type="entry name" value="ZINC UPTAKE REGULATION PROTEIN"/>
    <property type="match status" value="1"/>
</dbReference>
<comment type="cofactor">
    <cofactor evidence="13">
        <name>Mn(2+)</name>
        <dbReference type="ChEBI" id="CHEBI:29035"/>
    </cofactor>
    <cofactor evidence="13">
        <name>Fe(2+)</name>
        <dbReference type="ChEBI" id="CHEBI:29033"/>
    </cofactor>
    <text evidence="13">Binds 1 Mn(2+) or Fe(2+) ion per subunit.</text>
</comment>
<dbReference type="Gene3D" id="1.10.10.10">
    <property type="entry name" value="Winged helix-like DNA-binding domain superfamily/Winged helix DNA-binding domain"/>
    <property type="match status" value="1"/>
</dbReference>
<evidence type="ECO:0000256" key="12">
    <source>
        <dbReference type="PIRSR" id="PIRSR602481-1"/>
    </source>
</evidence>
<evidence type="ECO:0000256" key="13">
    <source>
        <dbReference type="PIRSR" id="PIRSR602481-2"/>
    </source>
</evidence>
<feature type="binding site" evidence="12">
    <location>
        <position position="145"/>
    </location>
    <ligand>
        <name>Zn(2+)</name>
        <dbReference type="ChEBI" id="CHEBI:29105"/>
    </ligand>
</feature>
<keyword evidence="5" id="KW-0963">Cytoplasm</keyword>
<name>Q1MSD4_LAWIP</name>
<dbReference type="KEGG" id="lip:LI0035"/>
<evidence type="ECO:0000256" key="3">
    <source>
        <dbReference type="ARBA" id="ARBA00011738"/>
    </source>
</evidence>
<dbReference type="InterPro" id="IPR036390">
    <property type="entry name" value="WH_DNA-bd_sf"/>
</dbReference>
<dbReference type="EMBL" id="AM180252">
    <property type="protein sequence ID" value="CAJ54091.1"/>
    <property type="molecule type" value="Genomic_DNA"/>
</dbReference>
<dbReference type="GO" id="GO:1900376">
    <property type="term" value="P:regulation of secondary metabolite biosynthetic process"/>
    <property type="evidence" value="ECO:0007669"/>
    <property type="project" value="TreeGrafter"/>
</dbReference>
<comment type="cofactor">
    <cofactor evidence="12">
        <name>Zn(2+)</name>
        <dbReference type="ChEBI" id="CHEBI:29105"/>
    </cofactor>
    <text evidence="12">Binds 1 zinc ion per subunit.</text>
</comment>
<dbReference type="STRING" id="363253.LI0035"/>
<evidence type="ECO:0000256" key="7">
    <source>
        <dbReference type="ARBA" id="ARBA00022723"/>
    </source>
</evidence>
<dbReference type="AlphaFoldDB" id="Q1MSD4"/>
<feature type="binding site" evidence="13">
    <location>
        <position position="117"/>
    </location>
    <ligand>
        <name>Fe cation</name>
        <dbReference type="ChEBI" id="CHEBI:24875"/>
    </ligand>
</feature>
<keyword evidence="10" id="KW-0238">DNA-binding</keyword>
<dbReference type="PANTHER" id="PTHR33202:SF2">
    <property type="entry name" value="FERRIC UPTAKE REGULATION PROTEIN"/>
    <property type="match status" value="1"/>
</dbReference>
<dbReference type="eggNOG" id="COG0735">
    <property type="taxonomic scope" value="Bacteria"/>
</dbReference>
<dbReference type="HOGENOM" id="CLU_096072_4_2_7"/>
<dbReference type="Pfam" id="PF01475">
    <property type="entry name" value="FUR"/>
    <property type="match status" value="1"/>
</dbReference>
<dbReference type="RefSeq" id="WP_011526118.1">
    <property type="nucleotide sequence ID" value="NC_008011.1"/>
</dbReference>
<keyword evidence="6" id="KW-0678">Repressor</keyword>
<evidence type="ECO:0000256" key="8">
    <source>
        <dbReference type="ARBA" id="ARBA00022833"/>
    </source>
</evidence>
<feature type="binding site" evidence="13">
    <location>
        <position position="134"/>
    </location>
    <ligand>
        <name>Fe cation</name>
        <dbReference type="ChEBI" id="CHEBI:24875"/>
    </ligand>
</feature>
<evidence type="ECO:0000256" key="10">
    <source>
        <dbReference type="ARBA" id="ARBA00023125"/>
    </source>
</evidence>
<dbReference type="Proteomes" id="UP000002430">
    <property type="component" value="Chromosome"/>
</dbReference>
<feature type="binding site" evidence="12">
    <location>
        <position position="105"/>
    </location>
    <ligand>
        <name>Zn(2+)</name>
        <dbReference type="ChEBI" id="CHEBI:29105"/>
    </ligand>
</feature>
<comment type="subunit">
    <text evidence="3">Homodimer.</text>
</comment>
<keyword evidence="9" id="KW-0805">Transcription regulation</keyword>
<dbReference type="InterPro" id="IPR043135">
    <property type="entry name" value="Fur_C"/>
</dbReference>
<evidence type="ECO:0000256" key="9">
    <source>
        <dbReference type="ARBA" id="ARBA00023015"/>
    </source>
</evidence>
<dbReference type="GO" id="GO:0005829">
    <property type="term" value="C:cytosol"/>
    <property type="evidence" value="ECO:0007669"/>
    <property type="project" value="TreeGrafter"/>
</dbReference>
<proteinExistence type="inferred from homology"/>
<keyword evidence="13" id="KW-0408">Iron</keyword>
<dbReference type="SUPFAM" id="SSF46785">
    <property type="entry name" value="Winged helix' DNA-binding domain"/>
    <property type="match status" value="1"/>
</dbReference>
<dbReference type="GO" id="GO:0045892">
    <property type="term" value="P:negative regulation of DNA-templated transcription"/>
    <property type="evidence" value="ECO:0007669"/>
    <property type="project" value="TreeGrafter"/>
</dbReference>
<dbReference type="Gene3D" id="3.30.1490.190">
    <property type="match status" value="1"/>
</dbReference>
<keyword evidence="11" id="KW-0804">Transcription</keyword>
<comment type="similarity">
    <text evidence="2">Belongs to the Fur family.</text>
</comment>
<dbReference type="GO" id="GO:0000976">
    <property type="term" value="F:transcription cis-regulatory region binding"/>
    <property type="evidence" value="ECO:0007669"/>
    <property type="project" value="TreeGrafter"/>
</dbReference>
<accession>Q1MSD4</accession>
<keyword evidence="8 12" id="KW-0862">Zinc</keyword>
<feature type="binding site" evidence="13">
    <location>
        <position position="96"/>
    </location>
    <ligand>
        <name>Fe cation</name>
        <dbReference type="ChEBI" id="CHEBI:24875"/>
    </ligand>
</feature>